<dbReference type="EMBL" id="PJQD01000004">
    <property type="protein sequence ID" value="POY76558.1"/>
    <property type="molecule type" value="Genomic_DNA"/>
</dbReference>
<feature type="chain" id="PRO_5015690651" description="Protein CPL1-like domain-containing protein" evidence="1">
    <location>
        <begin position="18"/>
        <end position="674"/>
    </location>
</feature>
<feature type="domain" description="Protein CPL1-like" evidence="2">
    <location>
        <begin position="641"/>
        <end position="674"/>
    </location>
</feature>
<evidence type="ECO:0000256" key="1">
    <source>
        <dbReference type="SAM" id="SignalP"/>
    </source>
</evidence>
<accession>A0A2S5BIF3</accession>
<dbReference type="AlphaFoldDB" id="A0A2S5BIF3"/>
<keyword evidence="1" id="KW-0732">Signal</keyword>
<keyword evidence="4" id="KW-1185">Reference proteome</keyword>
<protein>
    <recommendedName>
        <fullName evidence="2">Protein CPL1-like domain-containing protein</fullName>
    </recommendedName>
</protein>
<evidence type="ECO:0000313" key="4">
    <source>
        <dbReference type="Proteomes" id="UP000237144"/>
    </source>
</evidence>
<dbReference type="Pfam" id="PF21671">
    <property type="entry name" value="CPL1-like"/>
    <property type="match status" value="1"/>
</dbReference>
<feature type="signal peptide" evidence="1">
    <location>
        <begin position="1"/>
        <end position="17"/>
    </location>
</feature>
<evidence type="ECO:0000313" key="3">
    <source>
        <dbReference type="EMBL" id="POY76558.1"/>
    </source>
</evidence>
<dbReference type="Proteomes" id="UP000237144">
    <property type="component" value="Unassembled WGS sequence"/>
</dbReference>
<evidence type="ECO:0000259" key="2">
    <source>
        <dbReference type="Pfam" id="PF21671"/>
    </source>
</evidence>
<sequence length="674" mass="68605">MWRLSLALLAAASAVTAQQTVNPNVPGYGQISCTNYDGTPNYASAPTTGTLPALSSGNYFCGILGSQCSYAKPCDGSVCNGVESGNGHCGGGYSYGGYCAGSLQTSPNDYICGGIDDAGGAGCNDNYDCISNYCDPIGKTCRPTGGNGDSCSSSVNNGRCGFNLQCDPASETCVPVPATTAGSLCYVDPSQCSSSLYCGDQSRCHPRLPFDSDCSAYPDSCQAGYFCTAEDRTCQPQGSYEYASCSSTYANQCVSPLYCSGSTAAPGYTQKCLSKVAVGRSCVRDPVDGCVAGAYCTLNGQSVCAAEVTTVGGSCAFDPVGACGFDSQGDQLYCVSSTQQCQKRATAVGDSCAFDTVSGCGVDGNGAVLYCDTSAAGGPVCAEQLNSIGAVCRSNPLSACGVETAQDGTTTPLYCSLPSYTCAARLSLGDSCTSNPAAACIDPLYCSSNTQVCIEKQNSFLGLCNADPYAQCGIDPSAIAQGRPGQLYPDVEVNSKGDQICQCLSSPSRPASTPLLGAFGLGEGQDCSADPKFSCGYSTSGVKLYCALPTSTCQTHVTTVGGSCAYDYLGACGKTAASNGDYVQLYPSIPAGSTGHAACTCVLQADVVVRPSSRARARARARRNLSLCPESHTACPVGKGFECIDTTSNIEQCGGCSGDSDSVDCSALEGVAAV</sequence>
<reference evidence="3 4" key="1">
    <citation type="journal article" date="2018" name="Front. Microbiol.">
        <title>Prospects for Fungal Bioremediation of Acidic Radioactive Waste Sites: Characterization and Genome Sequence of Rhodotorula taiwanensis MD1149.</title>
        <authorList>
            <person name="Tkavc R."/>
            <person name="Matrosova V.Y."/>
            <person name="Grichenko O.E."/>
            <person name="Gostincar C."/>
            <person name="Volpe R.P."/>
            <person name="Klimenkova P."/>
            <person name="Gaidamakova E.K."/>
            <person name="Zhou C.E."/>
            <person name="Stewart B.J."/>
            <person name="Lyman M.G."/>
            <person name="Malfatti S.A."/>
            <person name="Rubinfeld B."/>
            <person name="Courtot M."/>
            <person name="Singh J."/>
            <person name="Dalgard C.L."/>
            <person name="Hamilton T."/>
            <person name="Frey K.G."/>
            <person name="Gunde-Cimerman N."/>
            <person name="Dugan L."/>
            <person name="Daly M.J."/>
        </authorList>
    </citation>
    <scope>NUCLEOTIDE SEQUENCE [LARGE SCALE GENOMIC DNA]</scope>
    <source>
        <strain evidence="3 4">MD1149</strain>
    </source>
</reference>
<comment type="caution">
    <text evidence="3">The sequence shown here is derived from an EMBL/GenBank/DDBJ whole genome shotgun (WGS) entry which is preliminary data.</text>
</comment>
<name>A0A2S5BIF3_9BASI</name>
<dbReference type="InterPro" id="IPR048661">
    <property type="entry name" value="CPL1-like"/>
</dbReference>
<proteinExistence type="predicted"/>
<feature type="non-terminal residue" evidence="3">
    <location>
        <position position="674"/>
    </location>
</feature>
<dbReference type="STRING" id="741276.A0A2S5BIF3"/>
<organism evidence="3 4">
    <name type="scientific">Rhodotorula taiwanensis</name>
    <dbReference type="NCBI Taxonomy" id="741276"/>
    <lineage>
        <taxon>Eukaryota</taxon>
        <taxon>Fungi</taxon>
        <taxon>Dikarya</taxon>
        <taxon>Basidiomycota</taxon>
        <taxon>Pucciniomycotina</taxon>
        <taxon>Microbotryomycetes</taxon>
        <taxon>Sporidiobolales</taxon>
        <taxon>Sporidiobolaceae</taxon>
        <taxon>Rhodotorula</taxon>
    </lineage>
</organism>
<gene>
    <name evidence="3" type="ORF">BMF94_0399</name>
</gene>